<sequence length="340" mass="38849">MKIGNWESAESMPMLYRELRELGLETNIAELEAFGFTVVPPEKVAPPEFLEAAKKALLRIVSDRFGSIEQSGNLWNESNENIRFILWDDPIFEKVVLLPAILGLAEYLIGTNCTLSLFDGWMAGPGKLHTQVHCDWTDPTRRTFPPESNHVNTNYLLTDYSIENGCLGFIPGSHRWQRGPSPEEGKVWADKLHPVEAPAGSALIFGDHVWHGSFPRKVPGHRMMILSEYSRPRLQMQEPFRESVTQEILDRNPIRFSGLMDIYGMFPFGKNDRPLERSELGPPGTGGASSADRYCSLFDNEPAAGRTSLRPHIEYYKHDGLMRRERNRKFEEAKKDWKFR</sequence>
<evidence type="ECO:0000256" key="2">
    <source>
        <dbReference type="SAM" id="MobiDB-lite"/>
    </source>
</evidence>
<protein>
    <recommendedName>
        <fullName evidence="5">Phytanoyl-CoA dioxygenase family protein</fullName>
    </recommendedName>
</protein>
<organism evidence="3 4">
    <name type="scientific">Candidatus Moanibacter tarae</name>
    <dbReference type="NCBI Taxonomy" id="2200854"/>
    <lineage>
        <taxon>Bacteria</taxon>
        <taxon>Pseudomonadati</taxon>
        <taxon>Verrucomicrobiota</taxon>
        <taxon>Opitutia</taxon>
        <taxon>Puniceicoccales</taxon>
        <taxon>Puniceicoccales incertae sedis</taxon>
        <taxon>Candidatus Moanibacter</taxon>
    </lineage>
</organism>
<dbReference type="Proteomes" id="UP000247465">
    <property type="component" value="Chromosome"/>
</dbReference>
<comment type="cofactor">
    <cofactor evidence="1">
        <name>Fe(2+)</name>
        <dbReference type="ChEBI" id="CHEBI:29033"/>
    </cofactor>
</comment>
<dbReference type="AlphaFoldDB" id="A0A2Z4AQH8"/>
<accession>A0A2Z4AQH8</accession>
<dbReference type="PANTHER" id="PTHR20883">
    <property type="entry name" value="PHYTANOYL-COA DIOXYGENASE DOMAIN CONTAINING 1"/>
    <property type="match status" value="1"/>
</dbReference>
<evidence type="ECO:0008006" key="5">
    <source>
        <dbReference type="Google" id="ProtNLM"/>
    </source>
</evidence>
<feature type="region of interest" description="Disordered" evidence="2">
    <location>
        <begin position="274"/>
        <end position="293"/>
    </location>
</feature>
<dbReference type="GO" id="GO:0005506">
    <property type="term" value="F:iron ion binding"/>
    <property type="evidence" value="ECO:0007669"/>
    <property type="project" value="UniProtKB-ARBA"/>
</dbReference>
<dbReference type="Pfam" id="PF05721">
    <property type="entry name" value="PhyH"/>
    <property type="match status" value="1"/>
</dbReference>
<dbReference type="GO" id="GO:0016706">
    <property type="term" value="F:2-oxoglutarate-dependent dioxygenase activity"/>
    <property type="evidence" value="ECO:0007669"/>
    <property type="project" value="UniProtKB-ARBA"/>
</dbReference>
<proteinExistence type="predicted"/>
<dbReference type="InterPro" id="IPR008775">
    <property type="entry name" value="Phytyl_CoA_dOase-like"/>
</dbReference>
<dbReference type="Gene3D" id="2.60.120.620">
    <property type="entry name" value="q2cbj1_9rhob like domain"/>
    <property type="match status" value="1"/>
</dbReference>
<evidence type="ECO:0000313" key="3">
    <source>
        <dbReference type="EMBL" id="AWT60112.1"/>
    </source>
</evidence>
<name>A0A2Z4AQH8_9BACT</name>
<gene>
    <name evidence="3" type="ORF">DF168_01313</name>
</gene>
<reference evidence="3 4" key="1">
    <citation type="submission" date="2018-06" db="EMBL/GenBank/DDBJ databases">
        <title>Draft Genome Sequence of a Novel Marine Bacterium Related to the Verrucomicrobia.</title>
        <authorList>
            <person name="Vosseberg J."/>
            <person name="Martijn J."/>
            <person name="Ettema T.J.G."/>
        </authorList>
    </citation>
    <scope>NUCLEOTIDE SEQUENCE [LARGE SCALE GENOMIC DNA]</scope>
    <source>
        <strain evidence="3">TARA_B100001123</strain>
    </source>
</reference>
<dbReference type="EMBL" id="CP029803">
    <property type="protein sequence ID" value="AWT60112.1"/>
    <property type="molecule type" value="Genomic_DNA"/>
</dbReference>
<dbReference type="SUPFAM" id="SSF51197">
    <property type="entry name" value="Clavaminate synthase-like"/>
    <property type="match status" value="1"/>
</dbReference>
<dbReference type="PANTHER" id="PTHR20883:SF48">
    <property type="entry name" value="ECTOINE DIOXYGENASE"/>
    <property type="match status" value="1"/>
</dbReference>
<dbReference type="KEGG" id="mtar:DF168_01313"/>
<evidence type="ECO:0000256" key="1">
    <source>
        <dbReference type="ARBA" id="ARBA00001954"/>
    </source>
</evidence>
<evidence type="ECO:0000313" key="4">
    <source>
        <dbReference type="Proteomes" id="UP000247465"/>
    </source>
</evidence>